<keyword evidence="14" id="KW-1185">Reference proteome</keyword>
<dbReference type="Gene3D" id="3.40.50.300">
    <property type="entry name" value="P-loop containing nucleotide triphosphate hydrolases"/>
    <property type="match status" value="1"/>
</dbReference>
<dbReference type="Pfam" id="PF07724">
    <property type="entry name" value="AAA_2"/>
    <property type="match status" value="1"/>
</dbReference>
<dbReference type="InterPro" id="IPR050052">
    <property type="entry name" value="ATP-dep_Clp_protease_ClpX"/>
</dbReference>
<evidence type="ECO:0000256" key="4">
    <source>
        <dbReference type="ARBA" id="ARBA00012075"/>
    </source>
</evidence>
<keyword evidence="6" id="KW-0547">Nucleotide-binding</keyword>
<evidence type="ECO:0000256" key="10">
    <source>
        <dbReference type="RuleBase" id="RU000598"/>
    </source>
</evidence>
<dbReference type="InterPro" id="IPR027417">
    <property type="entry name" value="P-loop_NTPase"/>
</dbReference>
<dbReference type="InterPro" id="IPR019489">
    <property type="entry name" value="Clp_ATPase_C"/>
</dbReference>
<dbReference type="NCBIfam" id="TIGR00382">
    <property type="entry name" value="clpX"/>
    <property type="match status" value="1"/>
</dbReference>
<evidence type="ECO:0000256" key="1">
    <source>
        <dbReference type="ARBA" id="ARBA00001723"/>
    </source>
</evidence>
<dbReference type="CDD" id="cd19497">
    <property type="entry name" value="RecA-like_ClpX"/>
    <property type="match status" value="1"/>
</dbReference>
<dbReference type="Gene3D" id="3.30.230.40">
    <property type="entry name" value="Imidazole glycerol phosphate dehydratase, domain 1"/>
    <property type="match status" value="2"/>
</dbReference>
<comment type="catalytic activity">
    <reaction evidence="1 10">
        <text>D-erythro-1-(imidazol-4-yl)glycerol 3-phosphate = 3-(imidazol-4-yl)-2-oxopropyl phosphate + H2O</text>
        <dbReference type="Rhea" id="RHEA:11040"/>
        <dbReference type="ChEBI" id="CHEBI:15377"/>
        <dbReference type="ChEBI" id="CHEBI:57766"/>
        <dbReference type="ChEBI" id="CHEBI:58278"/>
        <dbReference type="EC" id="4.2.1.19"/>
    </reaction>
</comment>
<evidence type="ECO:0000313" key="14">
    <source>
        <dbReference type="Proteomes" id="UP001217089"/>
    </source>
</evidence>
<evidence type="ECO:0000256" key="2">
    <source>
        <dbReference type="ARBA" id="ARBA00005047"/>
    </source>
</evidence>
<dbReference type="SUPFAM" id="SSF52540">
    <property type="entry name" value="P-loop containing nucleoside triphosphate hydrolases"/>
    <property type="match status" value="1"/>
</dbReference>
<dbReference type="EC" id="4.2.1.19" evidence="4 10"/>
<evidence type="ECO:0000256" key="6">
    <source>
        <dbReference type="ARBA" id="ARBA00022741"/>
    </source>
</evidence>
<keyword evidence="7" id="KW-0067">ATP-binding</keyword>
<dbReference type="PROSITE" id="PS00954">
    <property type="entry name" value="IGP_DEHYDRATASE_1"/>
    <property type="match status" value="1"/>
</dbReference>
<dbReference type="InterPro" id="IPR020565">
    <property type="entry name" value="ImidazoleglycerP_deHydtase_CS"/>
</dbReference>
<evidence type="ECO:0000256" key="5">
    <source>
        <dbReference type="ARBA" id="ARBA00022605"/>
    </source>
</evidence>
<dbReference type="PANTHER" id="PTHR48102">
    <property type="entry name" value="ATP-DEPENDENT CLP PROTEASE ATP-BINDING SUBUNIT CLPX-LIKE, MITOCHONDRIAL-RELATED"/>
    <property type="match status" value="1"/>
</dbReference>
<dbReference type="InterPro" id="IPR003593">
    <property type="entry name" value="AAA+_ATPase"/>
</dbReference>
<evidence type="ECO:0000313" key="13">
    <source>
        <dbReference type="EMBL" id="KAJ8311094.1"/>
    </source>
</evidence>
<sequence length="692" mass="77191">MKCSFCATEYNSSEQIINNNGSAICAGCTNTFKQHFDRKLVNEITSLGINKIKANILKPDEIKKKLDDYIIGQDQVKKLLSVAVYTHYQKLIYEHEHKEANDVDLDKSNVLLIGPTGTGKTLLAATLARIVNVPFSIADATTLTEAGYVGDDVENILLRLIQNANYNVPWAENGIIFIDEIDKIGRKSENTSITRDVSGEGVQQALLKIIEGTIASVPAQGGRKHPQSQNIIINTKNILFICGEHENPPEHLDNVSTKSEAGYDVIPDDLVKFGMIPELVGRLPIIGSLTDLNRDQLKDILIKPKNSIVKQYEKLLSFENQKLVIEESGYDYIIDKALEMKTGARSLRTVLERIMTEIIYQIAKTSKKSVKLIIDSESVLHPTKRFCFQPGVLPTLLGYSTKGYNIYLLNIKANVKITFIAGKKSLTKLLTNKNSKSENNFVCLRTNVATLLNHFDNTDKNTTIYVLPAKTFKNVSVTKLQNIVPVKDWKEVNALLYPQPVKRVAVIVRKTNETDIKLRLNLDGSGKAKIKTGLGFFDHMLTNFTKHSGVDIDLTVKGDLEVDEHHTIEDTAIVLGQAFNKALGDKKGISRYGFVLPMDESEVACSIDFSGRSFLVWQQKPFKREYVGDFPTELVKHFYQSFAVAAELNLNMKVIGENEHHMIEASFKSLAKCIKQAVSITGNEIPSTKGTL</sequence>
<protein>
    <recommendedName>
        <fullName evidence="4 10">Imidazoleglycerol-phosphate dehydratase</fullName>
        <ecNumber evidence="4 10">4.2.1.19</ecNumber>
    </recommendedName>
</protein>
<gene>
    <name evidence="13" type="ORF">KUTeg_011356</name>
</gene>
<keyword evidence="8 10" id="KW-0368">Histidine biosynthesis</keyword>
<dbReference type="NCBIfam" id="NF002114">
    <property type="entry name" value="PRK00951.2-4"/>
    <property type="match status" value="1"/>
</dbReference>
<dbReference type="EMBL" id="JARBDR010000581">
    <property type="protein sequence ID" value="KAJ8311094.1"/>
    <property type="molecule type" value="Genomic_DNA"/>
</dbReference>
<feature type="domain" description="AAA+ ATPase" evidence="11">
    <location>
        <begin position="106"/>
        <end position="282"/>
    </location>
</feature>
<dbReference type="CDD" id="cd07914">
    <property type="entry name" value="IGPD"/>
    <property type="match status" value="1"/>
</dbReference>
<reference evidence="13 14" key="1">
    <citation type="submission" date="2022-12" db="EMBL/GenBank/DDBJ databases">
        <title>Chromosome-level genome of Tegillarca granosa.</title>
        <authorList>
            <person name="Kim J."/>
        </authorList>
    </citation>
    <scope>NUCLEOTIDE SEQUENCE [LARGE SCALE GENOMIC DNA]</scope>
    <source>
        <strain evidence="13">Teg-2019</strain>
        <tissue evidence="13">Adductor muscle</tissue>
    </source>
</reference>
<dbReference type="PANTHER" id="PTHR48102:SF7">
    <property type="entry name" value="ATP-DEPENDENT CLP PROTEASE ATP-BINDING SUBUNIT CLPX-LIKE, MITOCHONDRIAL"/>
    <property type="match status" value="1"/>
</dbReference>
<dbReference type="InterPro" id="IPR004487">
    <property type="entry name" value="Clp_protease_ATP-bd_su_ClpX"/>
</dbReference>
<evidence type="ECO:0000256" key="8">
    <source>
        <dbReference type="ARBA" id="ARBA00023102"/>
    </source>
</evidence>
<dbReference type="NCBIfam" id="NF003745">
    <property type="entry name" value="PRK05342.1"/>
    <property type="match status" value="1"/>
</dbReference>
<evidence type="ECO:0000256" key="3">
    <source>
        <dbReference type="ARBA" id="ARBA00007481"/>
    </source>
</evidence>
<dbReference type="HAMAP" id="MF_00076">
    <property type="entry name" value="HisB"/>
    <property type="match status" value="1"/>
</dbReference>
<dbReference type="Proteomes" id="UP001217089">
    <property type="component" value="Unassembled WGS sequence"/>
</dbReference>
<dbReference type="SUPFAM" id="SSF54211">
    <property type="entry name" value="Ribosomal protein S5 domain 2-like"/>
    <property type="match status" value="2"/>
</dbReference>
<dbReference type="SMART" id="SM00382">
    <property type="entry name" value="AAA"/>
    <property type="match status" value="1"/>
</dbReference>
<comment type="caution">
    <text evidence="13">The sequence shown here is derived from an EMBL/GenBank/DDBJ whole genome shotgun (WGS) entry which is preliminary data.</text>
</comment>
<comment type="similarity">
    <text evidence="3 10">Belongs to the imidazoleglycerol-phosphate dehydratase family.</text>
</comment>
<feature type="domain" description="Clp ATPase C-terminal" evidence="12">
    <location>
        <begin position="292"/>
        <end position="380"/>
    </location>
</feature>
<evidence type="ECO:0000256" key="7">
    <source>
        <dbReference type="ARBA" id="ARBA00022840"/>
    </source>
</evidence>
<organism evidence="13 14">
    <name type="scientific">Tegillarca granosa</name>
    <name type="common">Malaysian cockle</name>
    <name type="synonym">Anadara granosa</name>
    <dbReference type="NCBI Taxonomy" id="220873"/>
    <lineage>
        <taxon>Eukaryota</taxon>
        <taxon>Metazoa</taxon>
        <taxon>Spiralia</taxon>
        <taxon>Lophotrochozoa</taxon>
        <taxon>Mollusca</taxon>
        <taxon>Bivalvia</taxon>
        <taxon>Autobranchia</taxon>
        <taxon>Pteriomorphia</taxon>
        <taxon>Arcoida</taxon>
        <taxon>Arcoidea</taxon>
        <taxon>Arcidae</taxon>
        <taxon>Tegillarca</taxon>
    </lineage>
</organism>
<accession>A0ABQ9F104</accession>
<dbReference type="Gene3D" id="1.10.8.60">
    <property type="match status" value="1"/>
</dbReference>
<dbReference type="InterPro" id="IPR020568">
    <property type="entry name" value="Ribosomal_Su5_D2-typ_SF"/>
</dbReference>
<dbReference type="PROSITE" id="PS00955">
    <property type="entry name" value="IGP_DEHYDRATASE_2"/>
    <property type="match status" value="1"/>
</dbReference>
<evidence type="ECO:0000256" key="9">
    <source>
        <dbReference type="ARBA" id="ARBA00023239"/>
    </source>
</evidence>
<evidence type="ECO:0000259" key="11">
    <source>
        <dbReference type="SMART" id="SM00382"/>
    </source>
</evidence>
<dbReference type="Pfam" id="PF00475">
    <property type="entry name" value="IGPD"/>
    <property type="match status" value="1"/>
</dbReference>
<dbReference type="InterPro" id="IPR000807">
    <property type="entry name" value="ImidazoleglycerolP_deHydtase"/>
</dbReference>
<proteinExistence type="inferred from homology"/>
<evidence type="ECO:0000259" key="12">
    <source>
        <dbReference type="SMART" id="SM01086"/>
    </source>
</evidence>
<dbReference type="Pfam" id="PF10431">
    <property type="entry name" value="ClpB_D2-small"/>
    <property type="match status" value="1"/>
</dbReference>
<name>A0ABQ9F104_TEGGR</name>
<dbReference type="InterPro" id="IPR003959">
    <property type="entry name" value="ATPase_AAA_core"/>
</dbReference>
<keyword evidence="9 10" id="KW-0456">Lyase</keyword>
<comment type="pathway">
    <text evidence="2 10">Amino-acid biosynthesis; L-histidine biosynthesis; L-histidine from 5-phospho-alpha-D-ribose 1-diphosphate: step 6/9.</text>
</comment>
<dbReference type="NCBIfam" id="NF002111">
    <property type="entry name" value="PRK00951.2-1"/>
    <property type="match status" value="1"/>
</dbReference>
<dbReference type="InterPro" id="IPR038494">
    <property type="entry name" value="IGPD_sf"/>
</dbReference>
<keyword evidence="5" id="KW-0028">Amino-acid biosynthesis</keyword>
<dbReference type="SMART" id="SM01086">
    <property type="entry name" value="ClpB_D2-small"/>
    <property type="match status" value="1"/>
</dbReference>